<name>A0ABS1BG71_9SPHI</name>
<evidence type="ECO:0000313" key="3">
    <source>
        <dbReference type="Proteomes" id="UP000660024"/>
    </source>
</evidence>
<protein>
    <submittedName>
        <fullName evidence="2">DUF4861 domain-containing protein</fullName>
    </submittedName>
</protein>
<sequence length="384" mass="42780">MKLKNFLKLLTLCLLCATFVFSSCGSQKTNVGTVTVSVANNTNIDKKAQTIEIAWASLKRLGTINPSELVVTDLAANKEIPSQVIYNGQTDPRSIIFQTDAAANSSRKFSIKKGKPTDYPKQAFGRQATERFDDFAWENNLVAFRMYGEALEGNSGMAKGIDFWAKRTNKLIINEWYKLDNYHHDNGDGVDAYHVGMTLGAGDAEPIVDNEIIYPINYTSYKILDQGPIRISFELTYKPFLVDGKMVKETKTISLDAGSQLNKVTNHYDKHDLTIAAGVTTHSGDGKPKLDLDNNYVAYWDLGDAKVNGYIGVGVIVPAKSIQNIKTTDQHLLIISKLDKNNNLEYYQGGGWSKSGNFKDESAWFSYLKNFSQRLKQPLKVSVN</sequence>
<accession>A0ABS1BG71</accession>
<gene>
    <name evidence="2" type="ORF">I5M32_02335</name>
</gene>
<dbReference type="Proteomes" id="UP000660024">
    <property type="component" value="Unassembled WGS sequence"/>
</dbReference>
<feature type="chain" id="PRO_5045521420" evidence="1">
    <location>
        <begin position="23"/>
        <end position="384"/>
    </location>
</feature>
<keyword evidence="1" id="KW-0732">Signal</keyword>
<organism evidence="2 3">
    <name type="scientific">Pedobacter segetis</name>
    <dbReference type="NCBI Taxonomy" id="2793069"/>
    <lineage>
        <taxon>Bacteria</taxon>
        <taxon>Pseudomonadati</taxon>
        <taxon>Bacteroidota</taxon>
        <taxon>Sphingobacteriia</taxon>
        <taxon>Sphingobacteriales</taxon>
        <taxon>Sphingobacteriaceae</taxon>
        <taxon>Pedobacter</taxon>
    </lineage>
</organism>
<dbReference type="Pfam" id="PF16153">
    <property type="entry name" value="DUF4861"/>
    <property type="match status" value="1"/>
</dbReference>
<dbReference type="PROSITE" id="PS51257">
    <property type="entry name" value="PROKAR_LIPOPROTEIN"/>
    <property type="match status" value="1"/>
</dbReference>
<dbReference type="RefSeq" id="WP_200584573.1">
    <property type="nucleotide sequence ID" value="NZ_JAEHFY010000003.1"/>
</dbReference>
<dbReference type="InterPro" id="IPR032342">
    <property type="entry name" value="DUF4861"/>
</dbReference>
<evidence type="ECO:0000313" key="2">
    <source>
        <dbReference type="EMBL" id="MBK0381786.1"/>
    </source>
</evidence>
<keyword evidence="3" id="KW-1185">Reference proteome</keyword>
<reference evidence="2 3" key="1">
    <citation type="submission" date="2020-12" db="EMBL/GenBank/DDBJ databases">
        <title>Bacterial novel species Pedobacter sp. SD-b isolated from soil.</title>
        <authorList>
            <person name="Jung H.-Y."/>
        </authorList>
    </citation>
    <scope>NUCLEOTIDE SEQUENCE [LARGE SCALE GENOMIC DNA]</scope>
    <source>
        <strain evidence="2 3">SD-b</strain>
    </source>
</reference>
<dbReference type="EMBL" id="JAEHFY010000003">
    <property type="protein sequence ID" value="MBK0381786.1"/>
    <property type="molecule type" value="Genomic_DNA"/>
</dbReference>
<feature type="signal peptide" evidence="1">
    <location>
        <begin position="1"/>
        <end position="22"/>
    </location>
</feature>
<evidence type="ECO:0000256" key="1">
    <source>
        <dbReference type="SAM" id="SignalP"/>
    </source>
</evidence>
<comment type="caution">
    <text evidence="2">The sequence shown here is derived from an EMBL/GenBank/DDBJ whole genome shotgun (WGS) entry which is preliminary data.</text>
</comment>
<proteinExistence type="predicted"/>